<comment type="subcellular location">
    <subcellularLocation>
        <location evidence="1">Virion</location>
    </subcellularLocation>
</comment>
<dbReference type="InterPro" id="IPR033703">
    <property type="entry name" value="Rhv-like"/>
</dbReference>
<dbReference type="InterPro" id="IPR029053">
    <property type="entry name" value="Viral_coat"/>
</dbReference>
<evidence type="ECO:0000256" key="3">
    <source>
        <dbReference type="SAM" id="MobiDB-lite"/>
    </source>
</evidence>
<sequence length="958" mass="105385">MVCGLVSPRLNQTTPKINKQGGAARECGTSESKTEKSWSLSGEQRQTPGENEEYFVNPKSEHPRWTKGETKRRARALKHSLEQESLDLADFDSDFLLDKSAVERSLSITDPPDCAPILQRQQAVPRVCEACKWCQVQSQWQVQADVIPSVETGVTGDQRQTVTFLDTNPGDHAGIERSIDSSMTADQTPNADLREFFSRPVRIASFTWLESDAVGTSHTFNPWNLYFTDQRVKYKLNNFAFIQAELEIKILVNASPFYYGQMLCAYQPLPGLTPSTITNDTGTRYFIPYSQRPHVWLEPTGNKGGSLTLPFFYHKNWLNAQSAQDMTDMGQLTFLNYTTLASANGVAGSGVTVSVFASAKNVRLSGPSVGLAVQSDEYGEGAVSGPASAVANAARWFEDIPVIGRFATATRMGASAVSNIASLFGWTNVPVIADTMPYRPEPFPHLASTQEGYPVQKLTLDPKNELTVDPQVVGLPSKDEMNIVHLAKHESYLCTSTWSTGNAVDDILFSSRVAPTMYDNDGATNPKVYMTPMCWLSKRFNNWRGDLVFKFKVVASPFHKGRVRISFDPSGYAGENIISDAVSTNVVFTAILDLDGTNEVEFTVPYQQATAYLNLRSNVAPTNINWSTSTTPTFAYNPLYDNGTITMRVSTALTAPVALSTVSILVSVRAADNFELANPTDDTQLLTTWAVQSDTIEVGLGNHQGVKPPEQNLINFGERVVSLRQLLRRTTWVSASTIPADTTHQYVMFRKLFTKIPGMYGYDTGGINSAQGLVVPASNFKFNYSLNHPLCWFLPAFVAYRGSTNWTFNVLGGKQPVEHMRVIRNNRPSTQPSEIIDTMTPGTTSANAAWFSSKFLAGGSGQALTNQRTNAGLSVQCPNYSVFKFQSTSPTYYTAPVAADGSFYDQFQLELFLSGTGSGPTPADTILQSYAAIGTDFGVHWFLNVPTFWLYSSNPTAN</sequence>
<keyword evidence="6" id="KW-1185">Reference proteome</keyword>
<feature type="domain" description="Capsid protein VP4 dicistrovirus" evidence="4">
    <location>
        <begin position="374"/>
        <end position="426"/>
    </location>
</feature>
<dbReference type="Gene3D" id="2.60.120.20">
    <property type="match status" value="3"/>
</dbReference>
<evidence type="ECO:0000259" key="4">
    <source>
        <dbReference type="Pfam" id="PF11492"/>
    </source>
</evidence>
<dbReference type="RefSeq" id="YP_009666352.1">
    <property type="nucleotide sequence ID" value="NC_043515.1"/>
</dbReference>
<dbReference type="EMBL" id="JN661160">
    <property type="protein sequence ID" value="AFM44929.1"/>
    <property type="molecule type" value="Genomic_RNA"/>
</dbReference>
<dbReference type="Proteomes" id="UP000297033">
    <property type="component" value="Segment"/>
</dbReference>
<accession>J7FDZ7</accession>
<organism evidence="5 6">
    <name type="scientific">Marine RNA virus SF-1</name>
    <dbReference type="NCBI Taxonomy" id="1198329"/>
    <lineage>
        <taxon>Viruses</taxon>
        <taxon>Riboviria</taxon>
        <taxon>Orthornavirae</taxon>
        <taxon>Pisuviricota</taxon>
        <taxon>Pisoniviricetes</taxon>
        <taxon>Picornavirales</taxon>
        <taxon>Marnaviridae</taxon>
        <taxon>Locarnavirus</taxon>
        <taxon>Locarnavirus greningerii</taxon>
        <taxon>Sanfarnavirus 1</taxon>
    </lineage>
</organism>
<dbReference type="GO" id="GO:0044423">
    <property type="term" value="C:virion component"/>
    <property type="evidence" value="ECO:0007669"/>
    <property type="project" value="UniProtKB-KW"/>
</dbReference>
<evidence type="ECO:0000313" key="6">
    <source>
        <dbReference type="Proteomes" id="UP000297033"/>
    </source>
</evidence>
<feature type="compositionally biased region" description="Polar residues" evidence="3">
    <location>
        <begin position="37"/>
        <end position="49"/>
    </location>
</feature>
<protein>
    <submittedName>
        <fullName evidence="5">Structural polyprotein</fullName>
    </submittedName>
</protein>
<dbReference type="KEGG" id="vg:40526617"/>
<dbReference type="CDD" id="cd00205">
    <property type="entry name" value="rhv_like"/>
    <property type="match status" value="2"/>
</dbReference>
<reference evidence="5 6" key="1">
    <citation type="journal article" date="2015" name="Genome Announc.">
        <title>Draft Genome Sequences of Marine RNA Viruses SF-1, SF-2, and SF-3 Recovered from San Francisco Wastewater.</title>
        <authorList>
            <person name="Greninger A.L."/>
            <person name="DeRisi J.L."/>
        </authorList>
    </citation>
    <scope>NUCLEOTIDE SEQUENCE [LARGE SCALE GENOMIC DNA]</scope>
</reference>
<feature type="region of interest" description="Disordered" evidence="3">
    <location>
        <begin position="14"/>
        <end position="54"/>
    </location>
</feature>
<dbReference type="SUPFAM" id="SSF88633">
    <property type="entry name" value="Positive stranded ssRNA viruses"/>
    <property type="match status" value="3"/>
</dbReference>
<proteinExistence type="predicted"/>
<name>J7FDZ7_9VIRU</name>
<dbReference type="Pfam" id="PF11492">
    <property type="entry name" value="Dicistro_VP4"/>
    <property type="match status" value="1"/>
</dbReference>
<dbReference type="GeneID" id="40526617"/>
<evidence type="ECO:0000313" key="5">
    <source>
        <dbReference type="EMBL" id="AFM44929.1"/>
    </source>
</evidence>
<evidence type="ECO:0000256" key="1">
    <source>
        <dbReference type="ARBA" id="ARBA00004328"/>
    </source>
</evidence>
<evidence type="ECO:0000256" key="2">
    <source>
        <dbReference type="ARBA" id="ARBA00022844"/>
    </source>
</evidence>
<keyword evidence="2" id="KW-0946">Virion</keyword>
<dbReference type="InterPro" id="IPR024343">
    <property type="entry name" value="VP4_dicistrovir"/>
</dbReference>